<feature type="transmembrane region" description="Helical" evidence="1">
    <location>
        <begin position="51"/>
        <end position="74"/>
    </location>
</feature>
<organism evidence="2 3">
    <name type="scientific">Thioclava litoralis</name>
    <dbReference type="NCBI Taxonomy" id="3076557"/>
    <lineage>
        <taxon>Bacteria</taxon>
        <taxon>Pseudomonadati</taxon>
        <taxon>Pseudomonadota</taxon>
        <taxon>Alphaproteobacteria</taxon>
        <taxon>Rhodobacterales</taxon>
        <taxon>Paracoccaceae</taxon>
        <taxon>Thioclava</taxon>
    </lineage>
</organism>
<name>A0ABZ1E287_9RHOB</name>
<keyword evidence="1" id="KW-0472">Membrane</keyword>
<dbReference type="RefSeq" id="WP_406721344.1">
    <property type="nucleotide sequence ID" value="NZ_CP135443.1"/>
</dbReference>
<protein>
    <submittedName>
        <fullName evidence="2">Uncharacterized protein</fullName>
    </submittedName>
</protein>
<keyword evidence="1" id="KW-1133">Transmembrane helix</keyword>
<accession>A0ABZ1E287</accession>
<proteinExistence type="predicted"/>
<keyword evidence="1" id="KW-0812">Transmembrane</keyword>
<dbReference type="EMBL" id="CP135443">
    <property type="protein sequence ID" value="WRY34571.1"/>
    <property type="molecule type" value="Genomic_DNA"/>
</dbReference>
<evidence type="ECO:0000313" key="2">
    <source>
        <dbReference type="EMBL" id="WRY34571.1"/>
    </source>
</evidence>
<dbReference type="Proteomes" id="UP001623290">
    <property type="component" value="Chromosome"/>
</dbReference>
<keyword evidence="3" id="KW-1185">Reference proteome</keyword>
<sequence length="98" mass="10798">MQNLVMRAYAVALLLLAVLGFAMIVFSAVDLLMRGYLPLVFVESRLIVSTMTATIITTVLYLVLWVMVCGALYLGLGIYANLRRCAKLLEALEARTPS</sequence>
<reference evidence="2 3" key="1">
    <citation type="submission" date="2023-09" db="EMBL/GenBank/DDBJ databases">
        <title>Thioclava shenzhenensis sp. nov., a multidrug resistant bacteria-antagonizing species isolated from coastal seawater.</title>
        <authorList>
            <person name="Long M."/>
        </authorList>
    </citation>
    <scope>NUCLEOTIDE SEQUENCE [LARGE SCALE GENOMIC DNA]</scope>
    <source>
        <strain evidence="2 3">FTW29</strain>
    </source>
</reference>
<gene>
    <name evidence="2" type="ORF">RPE78_04565</name>
</gene>
<evidence type="ECO:0000313" key="3">
    <source>
        <dbReference type="Proteomes" id="UP001623290"/>
    </source>
</evidence>
<evidence type="ECO:0000256" key="1">
    <source>
        <dbReference type="SAM" id="Phobius"/>
    </source>
</evidence>